<dbReference type="Gene3D" id="2.130.10.120">
    <property type="entry name" value="Prolyl oligopeptidase, N-terminal domain"/>
    <property type="match status" value="1"/>
</dbReference>
<comment type="caution">
    <text evidence="3">The sequence shown here is derived from an EMBL/GenBank/DDBJ whole genome shotgun (WGS) entry which is preliminary data.</text>
</comment>
<dbReference type="Pfam" id="PF02897">
    <property type="entry name" value="Peptidase_S9_N"/>
    <property type="match status" value="1"/>
</dbReference>
<evidence type="ECO:0000259" key="2">
    <source>
        <dbReference type="Pfam" id="PF02897"/>
    </source>
</evidence>
<keyword evidence="4" id="KW-1185">Reference proteome</keyword>
<feature type="domain" description="Peptidase S9A N-terminal" evidence="2">
    <location>
        <begin position="57"/>
        <end position="205"/>
    </location>
</feature>
<accession>A0ABD2Z5U7</accession>
<dbReference type="PANTHER" id="PTHR42881:SF2">
    <property type="entry name" value="PROLYL ENDOPEPTIDASE"/>
    <property type="match status" value="1"/>
</dbReference>
<dbReference type="Proteomes" id="UP001630127">
    <property type="component" value="Unassembled WGS sequence"/>
</dbReference>
<gene>
    <name evidence="3" type="ORF">ACH5RR_027552</name>
</gene>
<evidence type="ECO:0000256" key="1">
    <source>
        <dbReference type="SAM" id="MobiDB-lite"/>
    </source>
</evidence>
<reference evidence="3 4" key="1">
    <citation type="submission" date="2024-11" db="EMBL/GenBank/DDBJ databases">
        <title>A near-complete genome assembly of Cinchona calisaya.</title>
        <authorList>
            <person name="Lian D.C."/>
            <person name="Zhao X.W."/>
            <person name="Wei L."/>
        </authorList>
    </citation>
    <scope>NUCLEOTIDE SEQUENCE [LARGE SCALE GENOMIC DNA]</scope>
    <source>
        <tissue evidence="3">Nenye</tissue>
    </source>
</reference>
<proteinExistence type="predicted"/>
<evidence type="ECO:0000313" key="3">
    <source>
        <dbReference type="EMBL" id="KAL3514835.1"/>
    </source>
</evidence>
<feature type="region of interest" description="Disordered" evidence="1">
    <location>
        <begin position="1"/>
        <end position="24"/>
    </location>
</feature>
<dbReference type="PANTHER" id="PTHR42881">
    <property type="entry name" value="PROLYL ENDOPEPTIDASE"/>
    <property type="match status" value="1"/>
</dbReference>
<dbReference type="EMBL" id="JBJUIK010000011">
    <property type="protein sequence ID" value="KAL3514835.1"/>
    <property type="molecule type" value="Genomic_DNA"/>
</dbReference>
<dbReference type="AlphaFoldDB" id="A0ABD2Z5U7"/>
<dbReference type="Gene3D" id="3.40.50.1820">
    <property type="entry name" value="alpha/beta hydrolase"/>
    <property type="match status" value="1"/>
</dbReference>
<sequence>MHTPRESHSGPHLTGPHRSTLLSSSSPYNYGSLEGCSFTGQSSRGSLPVLDDPLQYPHARRDESVVDNYHGVLVVDPYQWLEDPVSEESKAFVEKQVELMESVLKTCETRDKLRQKITELSACRRYEVPFWAANKYFCFLNTGLQPQSVLYVQDGLDGNPEVLLDPNTFSEDGTVALTAQAVSEDAKYLAYGISSSGSDWVTVKVL</sequence>
<name>A0ABD2Z5U7_9GENT</name>
<protein>
    <recommendedName>
        <fullName evidence="2">Peptidase S9A N-terminal domain-containing protein</fullName>
    </recommendedName>
</protein>
<dbReference type="InterPro" id="IPR051167">
    <property type="entry name" value="Prolyl_oligopep/macrocyclase"/>
</dbReference>
<dbReference type="InterPro" id="IPR029058">
    <property type="entry name" value="AB_hydrolase_fold"/>
</dbReference>
<dbReference type="InterPro" id="IPR023302">
    <property type="entry name" value="Pept_S9A_N"/>
</dbReference>
<evidence type="ECO:0000313" key="4">
    <source>
        <dbReference type="Proteomes" id="UP001630127"/>
    </source>
</evidence>
<organism evidence="3 4">
    <name type="scientific">Cinchona calisaya</name>
    <dbReference type="NCBI Taxonomy" id="153742"/>
    <lineage>
        <taxon>Eukaryota</taxon>
        <taxon>Viridiplantae</taxon>
        <taxon>Streptophyta</taxon>
        <taxon>Embryophyta</taxon>
        <taxon>Tracheophyta</taxon>
        <taxon>Spermatophyta</taxon>
        <taxon>Magnoliopsida</taxon>
        <taxon>eudicotyledons</taxon>
        <taxon>Gunneridae</taxon>
        <taxon>Pentapetalae</taxon>
        <taxon>asterids</taxon>
        <taxon>lamiids</taxon>
        <taxon>Gentianales</taxon>
        <taxon>Rubiaceae</taxon>
        <taxon>Cinchonoideae</taxon>
        <taxon>Cinchoneae</taxon>
        <taxon>Cinchona</taxon>
    </lineage>
</organism>
<dbReference type="SUPFAM" id="SSF50993">
    <property type="entry name" value="Peptidase/esterase 'gauge' domain"/>
    <property type="match status" value="1"/>
</dbReference>